<dbReference type="InterPro" id="IPR021988">
    <property type="entry name" value="BMT1"/>
</dbReference>
<dbReference type="eggNOG" id="ENOG502QTZG">
    <property type="taxonomic scope" value="Eukaryota"/>
</dbReference>
<dbReference type="RefSeq" id="XP_001484707.2">
    <property type="nucleotide sequence ID" value="XM_001484657.1"/>
</dbReference>
<feature type="chain" id="PRO_5005660006" description="Beta-mannosyltransferase 1" evidence="10">
    <location>
        <begin position="30"/>
        <end position="657"/>
    </location>
</feature>
<dbReference type="Pfam" id="PF12141">
    <property type="entry name" value="BMT"/>
    <property type="match status" value="2"/>
</dbReference>
<protein>
    <recommendedName>
        <fullName evidence="13">Beta-mannosyltransferase 1</fullName>
    </recommendedName>
</protein>
<dbReference type="VEuPathDB" id="FungiDB:PGUG_02436"/>
<keyword evidence="6" id="KW-0735">Signal-anchor</keyword>
<keyword evidence="10" id="KW-0732">Signal</keyword>
<evidence type="ECO:0000313" key="12">
    <source>
        <dbReference type="Proteomes" id="UP000001997"/>
    </source>
</evidence>
<comment type="similarity">
    <text evidence="2">Belongs to the BMT family.</text>
</comment>
<evidence type="ECO:0000256" key="4">
    <source>
        <dbReference type="ARBA" id="ARBA00022679"/>
    </source>
</evidence>
<proteinExistence type="inferred from homology"/>
<evidence type="ECO:0000256" key="8">
    <source>
        <dbReference type="ARBA" id="ARBA00023136"/>
    </source>
</evidence>
<dbReference type="HOGENOM" id="CLU_013841_3_1_1"/>
<keyword evidence="8" id="KW-0472">Membrane</keyword>
<evidence type="ECO:0000256" key="10">
    <source>
        <dbReference type="SAM" id="SignalP"/>
    </source>
</evidence>
<sequence>MVGRRYFRILLAMAAAMVIVVLIATSSEASVKSWAPSRESLTVSNLFAPKKGEKDGSTRVKQTVSEEVTTDIDSITPGPVDTGDEGFPLSKEYRSNGVFSANPLKTFTDPHTLIVGKSADYTFSEESMCKSLQYERSLMYTQQKFLNADYETLQAALASNENYSQLLAEANKKFKPSIPAEKQWHRFAGSSVWLPQYGLHFMVSRVMWSPSGIPNKAFASFLYVQLFDKNWEEVPETHLKVPYEEIVTKSVINADGTKSELTLDTKQSTRNIKFPSFLPISFDYHMHVDNGKYYWGPEDPRIIGRTNSQGEVEPIIVFNMKNHKLVKRVMHSYKPFSDDLQILKRRSGKFGYIEKNWTPFFGRQCQNEEKINFVSSMDPLEVMTCSLEDGLCDPLYENTKVPGPLRGGTQLMELPIDDQVPEHVRNLYQFPENRKVFVGWARTHLKECGCGESMYRPNLIVFIEDYNPETKKYYYKVADVSEYFDFDITAPEWYMPKISSDGTLIEPEPKQCVGRSVLIPNSIAYWGISAILKNNVSYRRQFYSVIPTDEEIADKTAGKVMKQEYKREAIPVEFEDYMGITLSGGDIDVSIVHVRGLLDYILNIPSLFDEATVITSDDKFQQRGFDYNNICAAKASQEYCVRFAEAHGGVTEYKKKD</sequence>
<dbReference type="AlphaFoldDB" id="A5DGN5"/>
<evidence type="ECO:0000256" key="2">
    <source>
        <dbReference type="ARBA" id="ARBA00009486"/>
    </source>
</evidence>
<dbReference type="GeneID" id="5126597"/>
<feature type="signal peptide" evidence="10">
    <location>
        <begin position="1"/>
        <end position="29"/>
    </location>
</feature>
<evidence type="ECO:0008006" key="13">
    <source>
        <dbReference type="Google" id="ProtNLM"/>
    </source>
</evidence>
<reference evidence="11 12" key="1">
    <citation type="journal article" date="2009" name="Nature">
        <title>Evolution of pathogenicity and sexual reproduction in eight Candida genomes.</title>
        <authorList>
            <person name="Butler G."/>
            <person name="Rasmussen M.D."/>
            <person name="Lin M.F."/>
            <person name="Santos M.A."/>
            <person name="Sakthikumar S."/>
            <person name="Munro C.A."/>
            <person name="Rheinbay E."/>
            <person name="Grabherr M."/>
            <person name="Forche A."/>
            <person name="Reedy J.L."/>
            <person name="Agrafioti I."/>
            <person name="Arnaud M.B."/>
            <person name="Bates S."/>
            <person name="Brown A.J."/>
            <person name="Brunke S."/>
            <person name="Costanzo M.C."/>
            <person name="Fitzpatrick D.A."/>
            <person name="de Groot P.W."/>
            <person name="Harris D."/>
            <person name="Hoyer L.L."/>
            <person name="Hube B."/>
            <person name="Klis F.M."/>
            <person name="Kodira C."/>
            <person name="Lennard N."/>
            <person name="Logue M.E."/>
            <person name="Martin R."/>
            <person name="Neiman A.M."/>
            <person name="Nikolaou E."/>
            <person name="Quail M.A."/>
            <person name="Quinn J."/>
            <person name="Santos M.C."/>
            <person name="Schmitzberger F.F."/>
            <person name="Sherlock G."/>
            <person name="Shah P."/>
            <person name="Silverstein K.A."/>
            <person name="Skrzypek M.S."/>
            <person name="Soll D."/>
            <person name="Staggs R."/>
            <person name="Stansfield I."/>
            <person name="Stumpf M.P."/>
            <person name="Sudbery P.E."/>
            <person name="Srikantha T."/>
            <person name="Zeng Q."/>
            <person name="Berman J."/>
            <person name="Berriman M."/>
            <person name="Heitman J."/>
            <person name="Gow N.A."/>
            <person name="Lorenz M.C."/>
            <person name="Birren B.W."/>
            <person name="Kellis M."/>
            <person name="Cuomo C.A."/>
        </authorList>
    </citation>
    <scope>NUCLEOTIDE SEQUENCE [LARGE SCALE GENOMIC DNA]</scope>
    <source>
        <strain evidence="12">ATCC 6260 / CBS 566 / DSM 6381 / JCM 1539 / NBRC 10279 / NRRL Y-324</strain>
    </source>
</reference>
<accession>A5DGN5</accession>
<evidence type="ECO:0000256" key="1">
    <source>
        <dbReference type="ARBA" id="ARBA00004606"/>
    </source>
</evidence>
<dbReference type="InParanoid" id="A5DGN5"/>
<dbReference type="GO" id="GO:0016020">
    <property type="term" value="C:membrane"/>
    <property type="evidence" value="ECO:0007669"/>
    <property type="project" value="UniProtKB-SubCell"/>
</dbReference>
<dbReference type="OMA" id="CHYMVSR"/>
<keyword evidence="4" id="KW-0808">Transferase</keyword>
<evidence type="ECO:0000256" key="7">
    <source>
        <dbReference type="ARBA" id="ARBA00022989"/>
    </source>
</evidence>
<dbReference type="KEGG" id="pgu:PGUG_02436"/>
<keyword evidence="5" id="KW-0812">Transmembrane</keyword>
<keyword evidence="9" id="KW-0961">Cell wall biogenesis/degradation</keyword>
<evidence type="ECO:0000256" key="6">
    <source>
        <dbReference type="ARBA" id="ARBA00022968"/>
    </source>
</evidence>
<dbReference type="OrthoDB" id="3631276at2759"/>
<dbReference type="STRING" id="294746.A5DGN5"/>
<dbReference type="GO" id="GO:0000030">
    <property type="term" value="F:mannosyltransferase activity"/>
    <property type="evidence" value="ECO:0007669"/>
    <property type="project" value="InterPro"/>
</dbReference>
<gene>
    <name evidence="11" type="ORF">PGUG_02436</name>
</gene>
<keyword evidence="12" id="KW-1185">Reference proteome</keyword>
<evidence type="ECO:0000256" key="9">
    <source>
        <dbReference type="ARBA" id="ARBA00023316"/>
    </source>
</evidence>
<keyword evidence="7" id="KW-1133">Transmembrane helix</keyword>
<dbReference type="GO" id="GO:0071555">
    <property type="term" value="P:cell wall organization"/>
    <property type="evidence" value="ECO:0007669"/>
    <property type="project" value="UniProtKB-KW"/>
</dbReference>
<dbReference type="Proteomes" id="UP000001997">
    <property type="component" value="Unassembled WGS sequence"/>
</dbReference>
<evidence type="ECO:0000256" key="3">
    <source>
        <dbReference type="ARBA" id="ARBA00022676"/>
    </source>
</evidence>
<name>A5DGN5_PICGU</name>
<evidence type="ECO:0000313" key="11">
    <source>
        <dbReference type="EMBL" id="EDK38338.2"/>
    </source>
</evidence>
<comment type="subcellular location">
    <subcellularLocation>
        <location evidence="1">Membrane</location>
        <topology evidence="1">Single-pass type II membrane protein</topology>
    </subcellularLocation>
</comment>
<evidence type="ECO:0000256" key="5">
    <source>
        <dbReference type="ARBA" id="ARBA00022692"/>
    </source>
</evidence>
<organism evidence="11 12">
    <name type="scientific">Meyerozyma guilliermondii (strain ATCC 6260 / CBS 566 / DSM 6381 / JCM 1539 / NBRC 10279 / NRRL Y-324)</name>
    <name type="common">Yeast</name>
    <name type="synonym">Candida guilliermondii</name>
    <dbReference type="NCBI Taxonomy" id="294746"/>
    <lineage>
        <taxon>Eukaryota</taxon>
        <taxon>Fungi</taxon>
        <taxon>Dikarya</taxon>
        <taxon>Ascomycota</taxon>
        <taxon>Saccharomycotina</taxon>
        <taxon>Pichiomycetes</taxon>
        <taxon>Debaryomycetaceae</taxon>
        <taxon>Meyerozyma</taxon>
    </lineage>
</organism>
<dbReference type="EMBL" id="CH408157">
    <property type="protein sequence ID" value="EDK38338.2"/>
    <property type="molecule type" value="Genomic_DNA"/>
</dbReference>
<keyword evidence="3" id="KW-0328">Glycosyltransferase</keyword>